<name>A0A2G0CCK1_9BACT</name>
<dbReference type="AlphaFoldDB" id="A0A2G0CCK1"/>
<proteinExistence type="predicted"/>
<comment type="caution">
    <text evidence="2">The sequence shown here is derived from an EMBL/GenBank/DDBJ whole genome shotgun (WGS) entry which is preliminary data.</text>
</comment>
<feature type="transmembrane region" description="Helical" evidence="1">
    <location>
        <begin position="38"/>
        <end position="58"/>
    </location>
</feature>
<keyword evidence="1" id="KW-0472">Membrane</keyword>
<evidence type="ECO:0000313" key="2">
    <source>
        <dbReference type="EMBL" id="PHK97682.1"/>
    </source>
</evidence>
<keyword evidence="3" id="KW-1185">Reference proteome</keyword>
<keyword evidence="1" id="KW-0812">Transmembrane</keyword>
<feature type="transmembrane region" description="Helical" evidence="1">
    <location>
        <begin position="12"/>
        <end position="32"/>
    </location>
</feature>
<sequence>MEDNRRRRRGKFHAALAWVPILVYFVVKYLVFGNEMPQNQWIALIVAVILAEVALWQYRRRDLQNPPSDGTD</sequence>
<dbReference type="OrthoDB" id="1495355at2"/>
<protein>
    <submittedName>
        <fullName evidence="2">Uncharacterized protein</fullName>
    </submittedName>
</protein>
<accession>A0A2G0CCK1</accession>
<dbReference type="Proteomes" id="UP000226437">
    <property type="component" value="Unassembled WGS sequence"/>
</dbReference>
<keyword evidence="1" id="KW-1133">Transmembrane helix</keyword>
<evidence type="ECO:0000313" key="3">
    <source>
        <dbReference type="Proteomes" id="UP000226437"/>
    </source>
</evidence>
<organism evidence="2 3">
    <name type="scientific">Neolewinella marina</name>
    <dbReference type="NCBI Taxonomy" id="438751"/>
    <lineage>
        <taxon>Bacteria</taxon>
        <taxon>Pseudomonadati</taxon>
        <taxon>Bacteroidota</taxon>
        <taxon>Saprospiria</taxon>
        <taxon>Saprospirales</taxon>
        <taxon>Lewinellaceae</taxon>
        <taxon>Neolewinella</taxon>
    </lineage>
</organism>
<dbReference type="RefSeq" id="WP_099107336.1">
    <property type="nucleotide sequence ID" value="NZ_JAATJF010000005.1"/>
</dbReference>
<reference evidence="2 3" key="1">
    <citation type="submission" date="2017-10" db="EMBL/GenBank/DDBJ databases">
        <title>The draft genome sequence of Lewinella marina KCTC 32374.</title>
        <authorList>
            <person name="Wang K."/>
        </authorList>
    </citation>
    <scope>NUCLEOTIDE SEQUENCE [LARGE SCALE GENOMIC DNA]</scope>
    <source>
        <strain evidence="2 3">MKG-38</strain>
    </source>
</reference>
<evidence type="ECO:0000256" key="1">
    <source>
        <dbReference type="SAM" id="Phobius"/>
    </source>
</evidence>
<gene>
    <name evidence="2" type="ORF">CGL56_14730</name>
</gene>
<dbReference type="EMBL" id="PDLO01000007">
    <property type="protein sequence ID" value="PHK97682.1"/>
    <property type="molecule type" value="Genomic_DNA"/>
</dbReference>